<feature type="DNA-binding region" description="H-T-H motif" evidence="5">
    <location>
        <begin position="33"/>
        <end position="52"/>
    </location>
</feature>
<dbReference type="InterPro" id="IPR039538">
    <property type="entry name" value="BetI_C"/>
</dbReference>
<gene>
    <name evidence="7" type="ORF">HQM25_02155</name>
</gene>
<organism evidence="7 8">
    <name type="scientific">Microbacterium hominis</name>
    <dbReference type="NCBI Taxonomy" id="162426"/>
    <lineage>
        <taxon>Bacteria</taxon>
        <taxon>Bacillati</taxon>
        <taxon>Actinomycetota</taxon>
        <taxon>Actinomycetes</taxon>
        <taxon>Micrococcales</taxon>
        <taxon>Microbacteriaceae</taxon>
        <taxon>Microbacterium</taxon>
    </lineage>
</organism>
<keyword evidence="3 5" id="KW-0238">DNA-binding</keyword>
<dbReference type="PANTHER" id="PTHR30055">
    <property type="entry name" value="HTH-TYPE TRANSCRIPTIONAL REGULATOR RUTR"/>
    <property type="match status" value="1"/>
</dbReference>
<evidence type="ECO:0000313" key="7">
    <source>
        <dbReference type="EMBL" id="QKJ18319.1"/>
    </source>
</evidence>
<dbReference type="SUPFAM" id="SSF46689">
    <property type="entry name" value="Homeodomain-like"/>
    <property type="match status" value="1"/>
</dbReference>
<keyword evidence="2" id="KW-0805">Transcription regulation</keyword>
<protein>
    <submittedName>
        <fullName evidence="7">TetR/AcrR family transcriptional regulator</fullName>
    </submittedName>
</protein>
<dbReference type="InterPro" id="IPR036271">
    <property type="entry name" value="Tet_transcr_reg_TetR-rel_C_sf"/>
</dbReference>
<dbReference type="Pfam" id="PF13977">
    <property type="entry name" value="TetR_C_6"/>
    <property type="match status" value="1"/>
</dbReference>
<dbReference type="Proteomes" id="UP000502498">
    <property type="component" value="Chromosome"/>
</dbReference>
<dbReference type="EMBL" id="CP054038">
    <property type="protein sequence ID" value="QKJ18319.1"/>
    <property type="molecule type" value="Genomic_DNA"/>
</dbReference>
<feature type="domain" description="HTH tetR-type" evidence="6">
    <location>
        <begin position="10"/>
        <end position="70"/>
    </location>
</feature>
<accession>A0A7D4Q6L0</accession>
<reference evidence="7 8" key="1">
    <citation type="submission" date="2020-05" db="EMBL/GenBank/DDBJ databases">
        <title>Strain PA2F3 complete genome.</title>
        <authorList>
            <person name="Kim Y.-S."/>
            <person name="Kim S.-J."/>
            <person name="Jung H.-k."/>
            <person name="Kim S.-E."/>
            <person name="Kim K.-H."/>
        </authorList>
    </citation>
    <scope>NUCLEOTIDE SEQUENCE [LARGE SCALE GENOMIC DNA]</scope>
    <source>
        <strain evidence="7 8">PA2F3</strain>
    </source>
</reference>
<evidence type="ECO:0000259" key="6">
    <source>
        <dbReference type="PROSITE" id="PS50977"/>
    </source>
</evidence>
<dbReference type="InterPro" id="IPR001647">
    <property type="entry name" value="HTH_TetR"/>
</dbReference>
<evidence type="ECO:0000256" key="2">
    <source>
        <dbReference type="ARBA" id="ARBA00023015"/>
    </source>
</evidence>
<dbReference type="GO" id="GO:0000976">
    <property type="term" value="F:transcription cis-regulatory region binding"/>
    <property type="evidence" value="ECO:0007669"/>
    <property type="project" value="TreeGrafter"/>
</dbReference>
<dbReference type="AlphaFoldDB" id="A0A7D4Q6L0"/>
<evidence type="ECO:0000313" key="8">
    <source>
        <dbReference type="Proteomes" id="UP000502498"/>
    </source>
</evidence>
<evidence type="ECO:0000256" key="3">
    <source>
        <dbReference type="ARBA" id="ARBA00023125"/>
    </source>
</evidence>
<name>A0A7D4Q6L0_9MICO</name>
<dbReference type="Gene3D" id="1.10.357.10">
    <property type="entry name" value="Tetracycline Repressor, domain 2"/>
    <property type="match status" value="1"/>
</dbReference>
<evidence type="ECO:0000256" key="5">
    <source>
        <dbReference type="PROSITE-ProRule" id="PRU00335"/>
    </source>
</evidence>
<proteinExistence type="predicted"/>
<evidence type="ECO:0000256" key="4">
    <source>
        <dbReference type="ARBA" id="ARBA00023163"/>
    </source>
</evidence>
<dbReference type="InterPro" id="IPR050109">
    <property type="entry name" value="HTH-type_TetR-like_transc_reg"/>
</dbReference>
<dbReference type="GO" id="GO:0003700">
    <property type="term" value="F:DNA-binding transcription factor activity"/>
    <property type="evidence" value="ECO:0007669"/>
    <property type="project" value="TreeGrafter"/>
</dbReference>
<sequence>MPKISEARRQQRRAQILDAALRCFRRVGYQRTSMADIIAESGLSAGAIYGYFDSKEELLKAVAEAILDDRQTVLETAAHTAGLTPAAIVRILASGVREQAPIEVLVQVWGEATVDPDLRAMMQVVLGRVRGTIIAVLRQWARGNADQLRVDPDAWAAATAPVLMGLIPGFVVQLALVDGFDADAYLAALDDALPFR</sequence>
<dbReference type="RefSeq" id="WP_172988708.1">
    <property type="nucleotide sequence ID" value="NZ_CP054038.1"/>
</dbReference>
<dbReference type="SUPFAM" id="SSF48498">
    <property type="entry name" value="Tetracyclin repressor-like, C-terminal domain"/>
    <property type="match status" value="1"/>
</dbReference>
<dbReference type="PROSITE" id="PS50977">
    <property type="entry name" value="HTH_TETR_2"/>
    <property type="match status" value="1"/>
</dbReference>
<dbReference type="InterPro" id="IPR009057">
    <property type="entry name" value="Homeodomain-like_sf"/>
</dbReference>
<dbReference type="PANTHER" id="PTHR30055:SF226">
    <property type="entry name" value="HTH-TYPE TRANSCRIPTIONAL REGULATOR PKSA"/>
    <property type="match status" value="1"/>
</dbReference>
<keyword evidence="4" id="KW-0804">Transcription</keyword>
<evidence type="ECO:0000256" key="1">
    <source>
        <dbReference type="ARBA" id="ARBA00022491"/>
    </source>
</evidence>
<keyword evidence="1" id="KW-0678">Repressor</keyword>
<dbReference type="PROSITE" id="PS01081">
    <property type="entry name" value="HTH_TETR_1"/>
    <property type="match status" value="1"/>
</dbReference>
<dbReference type="InterPro" id="IPR023772">
    <property type="entry name" value="DNA-bd_HTH_TetR-type_CS"/>
</dbReference>
<dbReference type="PRINTS" id="PR00455">
    <property type="entry name" value="HTHTETR"/>
</dbReference>
<dbReference type="Pfam" id="PF00440">
    <property type="entry name" value="TetR_N"/>
    <property type="match status" value="1"/>
</dbReference>